<evidence type="ECO:0000313" key="1">
    <source>
        <dbReference type="EMBL" id="KAL1611475.1"/>
    </source>
</evidence>
<dbReference type="EMBL" id="JAKIXB020000001">
    <property type="protein sequence ID" value="KAL1611475.1"/>
    <property type="molecule type" value="Genomic_DNA"/>
</dbReference>
<comment type="caution">
    <text evidence="1">The sequence shown here is derived from an EMBL/GenBank/DDBJ whole genome shotgun (WGS) entry which is preliminary data.</text>
</comment>
<protein>
    <submittedName>
        <fullName evidence="1">Uncharacterized protein</fullName>
    </submittedName>
</protein>
<reference evidence="1 2" key="1">
    <citation type="submission" date="2024-02" db="EMBL/GenBank/DDBJ databases">
        <title>De novo assembly and annotation of 12 fungi associated with fruit tree decline syndrome in Ontario, Canada.</title>
        <authorList>
            <person name="Sulman M."/>
            <person name="Ellouze W."/>
            <person name="Ilyukhin E."/>
        </authorList>
    </citation>
    <scope>NUCLEOTIDE SEQUENCE [LARGE SCALE GENOMIC DNA]</scope>
    <source>
        <strain evidence="1 2">M97-236</strain>
    </source>
</reference>
<sequence length="163" mass="18312">MAESGVLRPGDYSNIGGGSIEGVIAGKVDGSIHDNLAATTVTQDLEARDRDDESDFEIFDGNQEVSVRFNALMGTIMLYGAVYEKINSIHIEVDRPGYPQPIGDFVDTYLRAWLYGLKNAEKRADADLSRAWVNELYDHVAEHKEATGRYWARRLEIVFRKDI</sequence>
<dbReference type="Proteomes" id="UP001521222">
    <property type="component" value="Unassembled WGS sequence"/>
</dbReference>
<evidence type="ECO:0000313" key="2">
    <source>
        <dbReference type="Proteomes" id="UP001521222"/>
    </source>
</evidence>
<accession>A0ABR3S480</accession>
<gene>
    <name evidence="1" type="ORF">SLS59_000194</name>
</gene>
<keyword evidence="2" id="KW-1185">Reference proteome</keyword>
<organism evidence="1 2">
    <name type="scientific">Nothophoma quercina</name>
    <dbReference type="NCBI Taxonomy" id="749835"/>
    <lineage>
        <taxon>Eukaryota</taxon>
        <taxon>Fungi</taxon>
        <taxon>Dikarya</taxon>
        <taxon>Ascomycota</taxon>
        <taxon>Pezizomycotina</taxon>
        <taxon>Dothideomycetes</taxon>
        <taxon>Pleosporomycetidae</taxon>
        <taxon>Pleosporales</taxon>
        <taxon>Pleosporineae</taxon>
        <taxon>Didymellaceae</taxon>
        <taxon>Nothophoma</taxon>
    </lineage>
</organism>
<name>A0ABR3S480_9PLEO</name>
<proteinExistence type="predicted"/>